<evidence type="ECO:0000256" key="10">
    <source>
        <dbReference type="SAM" id="Phobius"/>
    </source>
</evidence>
<sequence length="431" mass="45204">MTRSPAAFLTSAAPWRSLAYLATSVLLGLVSLVVLGGLVVSGLLLSVLGIGLAVLAGAVLLGIPLAALERRRLRLLDGPHADRPGSPHGPVTRPGLWPWLTTRLREPATWREFGYAVVFTVLLPLVDLVLLAVVVLLFALIAAPAYVAVDSTQPEALVLTGVGIAGLPVAAYVLGAAAAVQSWFVRLMLSPREGEQSDRVVELTRSRARMADAFEAERRRIERDLHDGAQQHLVALVMTLGLAELEFRTADQEAGKGGELVSRARREAKQALDELRDLIRGIHPQVLTDHGIAAAVSEIAVRCRVPVSVDMDLTGRLPAQIEATAYFFVSEALTNVVKHSGAAAASVHGRLTAGRLAVTVADDGVGGAGLRDGGGLQGLADRVAVVDGRLTLSSPAGGPTALSLEIPCQPSHSVSSSPRTRRSSAKGSPSC</sequence>
<dbReference type="GO" id="GO:0005524">
    <property type="term" value="F:ATP binding"/>
    <property type="evidence" value="ECO:0007669"/>
    <property type="project" value="UniProtKB-KW"/>
</dbReference>
<dbReference type="GO" id="GO:0016020">
    <property type="term" value="C:membrane"/>
    <property type="evidence" value="ECO:0007669"/>
    <property type="project" value="InterPro"/>
</dbReference>
<evidence type="ECO:0000256" key="1">
    <source>
        <dbReference type="ARBA" id="ARBA00000085"/>
    </source>
</evidence>
<dbReference type="CDD" id="cd16917">
    <property type="entry name" value="HATPase_UhpB-NarQ-NarX-like"/>
    <property type="match status" value="1"/>
</dbReference>
<dbReference type="PANTHER" id="PTHR24421">
    <property type="entry name" value="NITRATE/NITRITE SENSOR PROTEIN NARX-RELATED"/>
    <property type="match status" value="1"/>
</dbReference>
<protein>
    <recommendedName>
        <fullName evidence="2">histidine kinase</fullName>
        <ecNumber evidence="2">2.7.13.3</ecNumber>
    </recommendedName>
</protein>
<keyword evidence="3" id="KW-0597">Phosphoprotein</keyword>
<dbReference type="InterPro" id="IPR050482">
    <property type="entry name" value="Sensor_HK_TwoCompSys"/>
</dbReference>
<accession>A0A4Q9HU89</accession>
<evidence type="ECO:0000256" key="6">
    <source>
        <dbReference type="ARBA" id="ARBA00022777"/>
    </source>
</evidence>
<feature type="domain" description="Putative sensor" evidence="12">
    <location>
        <begin position="20"/>
        <end position="189"/>
    </location>
</feature>
<dbReference type="Proteomes" id="UP000292452">
    <property type="component" value="Unassembled WGS sequence"/>
</dbReference>
<keyword evidence="6 13" id="KW-0418">Kinase</keyword>
<keyword evidence="10" id="KW-1133">Transmembrane helix</keyword>
<evidence type="ECO:0000256" key="5">
    <source>
        <dbReference type="ARBA" id="ARBA00022741"/>
    </source>
</evidence>
<keyword evidence="8" id="KW-0902">Two-component regulatory system</keyword>
<dbReference type="EMBL" id="SIXH01000124">
    <property type="protein sequence ID" value="TBO58673.1"/>
    <property type="molecule type" value="Genomic_DNA"/>
</dbReference>
<evidence type="ECO:0000256" key="9">
    <source>
        <dbReference type="SAM" id="MobiDB-lite"/>
    </source>
</evidence>
<evidence type="ECO:0000313" key="14">
    <source>
        <dbReference type="Proteomes" id="UP000292452"/>
    </source>
</evidence>
<keyword evidence="14" id="KW-1185">Reference proteome</keyword>
<dbReference type="Gene3D" id="3.30.565.10">
    <property type="entry name" value="Histidine kinase-like ATPase, C-terminal domain"/>
    <property type="match status" value="1"/>
</dbReference>
<keyword evidence="4" id="KW-0808">Transferase</keyword>
<keyword evidence="5" id="KW-0547">Nucleotide-binding</keyword>
<evidence type="ECO:0000256" key="4">
    <source>
        <dbReference type="ARBA" id="ARBA00022679"/>
    </source>
</evidence>
<feature type="transmembrane region" description="Helical" evidence="10">
    <location>
        <begin position="113"/>
        <end position="146"/>
    </location>
</feature>
<dbReference type="SUPFAM" id="SSF55874">
    <property type="entry name" value="ATPase domain of HSP90 chaperone/DNA topoisomerase II/histidine kinase"/>
    <property type="match status" value="1"/>
</dbReference>
<feature type="domain" description="Signal transduction histidine kinase subgroup 3 dimerisation and phosphoacceptor" evidence="11">
    <location>
        <begin position="217"/>
        <end position="287"/>
    </location>
</feature>
<proteinExistence type="predicted"/>
<comment type="catalytic activity">
    <reaction evidence="1">
        <text>ATP + protein L-histidine = ADP + protein N-phospho-L-histidine.</text>
        <dbReference type="EC" id="2.7.13.3"/>
    </reaction>
</comment>
<dbReference type="PANTHER" id="PTHR24421:SF10">
    <property type="entry name" value="NITRATE_NITRITE SENSOR PROTEIN NARQ"/>
    <property type="match status" value="1"/>
</dbReference>
<feature type="transmembrane region" description="Helical" evidence="10">
    <location>
        <begin position="18"/>
        <end position="39"/>
    </location>
</feature>
<dbReference type="InterPro" id="IPR036890">
    <property type="entry name" value="HATPase_C_sf"/>
</dbReference>
<keyword evidence="7" id="KW-0067">ATP-binding</keyword>
<evidence type="ECO:0000259" key="12">
    <source>
        <dbReference type="Pfam" id="PF13796"/>
    </source>
</evidence>
<dbReference type="EC" id="2.7.13.3" evidence="2"/>
<keyword evidence="10" id="KW-0472">Membrane</keyword>
<dbReference type="Pfam" id="PF07730">
    <property type="entry name" value="HisKA_3"/>
    <property type="match status" value="1"/>
</dbReference>
<feature type="transmembrane region" description="Helical" evidence="10">
    <location>
        <begin position="45"/>
        <end position="68"/>
    </location>
</feature>
<feature type="transmembrane region" description="Helical" evidence="10">
    <location>
        <begin position="158"/>
        <end position="180"/>
    </location>
</feature>
<gene>
    <name evidence="13" type="ORF">EYS09_16180</name>
</gene>
<dbReference type="Gene3D" id="1.20.5.1930">
    <property type="match status" value="1"/>
</dbReference>
<organism evidence="13 14">
    <name type="scientific">Streptomyces kasugaensis</name>
    <dbReference type="NCBI Taxonomy" id="1946"/>
    <lineage>
        <taxon>Bacteria</taxon>
        <taxon>Bacillati</taxon>
        <taxon>Actinomycetota</taxon>
        <taxon>Actinomycetes</taxon>
        <taxon>Kitasatosporales</taxon>
        <taxon>Streptomycetaceae</taxon>
        <taxon>Streptomyces</taxon>
    </lineage>
</organism>
<dbReference type="InterPro" id="IPR011712">
    <property type="entry name" value="Sig_transdc_His_kin_sub3_dim/P"/>
</dbReference>
<evidence type="ECO:0000256" key="7">
    <source>
        <dbReference type="ARBA" id="ARBA00022840"/>
    </source>
</evidence>
<dbReference type="GO" id="GO:0000155">
    <property type="term" value="F:phosphorelay sensor kinase activity"/>
    <property type="evidence" value="ECO:0007669"/>
    <property type="project" value="InterPro"/>
</dbReference>
<reference evidence="13 14" key="1">
    <citation type="submission" date="2019-02" db="EMBL/GenBank/DDBJ databases">
        <title>Draft Genome Sequence of Streptomyces sp. AM-2504, identified by 16S rRNA comparative analysis as a Streptomyces Kasugaensis strain.</title>
        <authorList>
            <person name="Napolioni V."/>
            <person name="Giuliodori A.M."/>
            <person name="Spurio R."/>
            <person name="Fabbretti A."/>
        </authorList>
    </citation>
    <scope>NUCLEOTIDE SEQUENCE [LARGE SCALE GENOMIC DNA]</scope>
    <source>
        <strain evidence="13 14">AM-2504</strain>
    </source>
</reference>
<feature type="region of interest" description="Disordered" evidence="9">
    <location>
        <begin position="401"/>
        <end position="431"/>
    </location>
</feature>
<evidence type="ECO:0000256" key="2">
    <source>
        <dbReference type="ARBA" id="ARBA00012438"/>
    </source>
</evidence>
<name>A0A4Q9HU89_STRKA</name>
<evidence type="ECO:0000313" key="13">
    <source>
        <dbReference type="EMBL" id="TBO58673.1"/>
    </source>
</evidence>
<comment type="caution">
    <text evidence="13">The sequence shown here is derived from an EMBL/GenBank/DDBJ whole genome shotgun (WGS) entry which is preliminary data.</text>
</comment>
<dbReference type="GO" id="GO:0046983">
    <property type="term" value="F:protein dimerization activity"/>
    <property type="evidence" value="ECO:0007669"/>
    <property type="project" value="InterPro"/>
</dbReference>
<keyword evidence="10" id="KW-0812">Transmembrane</keyword>
<dbReference type="AlphaFoldDB" id="A0A4Q9HU89"/>
<dbReference type="Pfam" id="PF13796">
    <property type="entry name" value="Sensor"/>
    <property type="match status" value="1"/>
</dbReference>
<evidence type="ECO:0000259" key="11">
    <source>
        <dbReference type="Pfam" id="PF07730"/>
    </source>
</evidence>
<dbReference type="InterPro" id="IPR025828">
    <property type="entry name" value="Put_sensor_dom"/>
</dbReference>
<evidence type="ECO:0000256" key="8">
    <source>
        <dbReference type="ARBA" id="ARBA00023012"/>
    </source>
</evidence>
<evidence type="ECO:0000256" key="3">
    <source>
        <dbReference type="ARBA" id="ARBA00022553"/>
    </source>
</evidence>